<evidence type="ECO:0000313" key="11">
    <source>
        <dbReference type="Proteomes" id="UP000295182"/>
    </source>
</evidence>
<dbReference type="InterPro" id="IPR000888">
    <property type="entry name" value="RmlC-like"/>
</dbReference>
<comment type="function">
    <text evidence="2">Catalyzes the epimerization of the C3' and C5'positions of dTDP-6-deoxy-D-xylo-4-hexulose, forming dTDP-6-deoxy-L-lyxo-4-hexulose.</text>
</comment>
<dbReference type="Gene3D" id="2.60.120.10">
    <property type="entry name" value="Jelly Rolls"/>
    <property type="match status" value="1"/>
</dbReference>
<evidence type="ECO:0000256" key="2">
    <source>
        <dbReference type="ARBA" id="ARBA00001997"/>
    </source>
</evidence>
<evidence type="ECO:0000256" key="4">
    <source>
        <dbReference type="ARBA" id="ARBA00019595"/>
    </source>
</evidence>
<dbReference type="AlphaFoldDB" id="A0A4V6NQ91"/>
<dbReference type="InterPro" id="IPR014710">
    <property type="entry name" value="RmlC-like_jellyroll"/>
</dbReference>
<dbReference type="OrthoDB" id="9800680at2"/>
<comment type="catalytic activity">
    <reaction evidence="1">
        <text>dTDP-4-dehydro-6-deoxy-alpha-D-glucose = dTDP-4-dehydro-beta-L-rhamnose</text>
        <dbReference type="Rhea" id="RHEA:16969"/>
        <dbReference type="ChEBI" id="CHEBI:57649"/>
        <dbReference type="ChEBI" id="CHEBI:62830"/>
        <dbReference type="EC" id="5.1.3.13"/>
    </reaction>
</comment>
<keyword evidence="11" id="KW-1185">Reference proteome</keyword>
<dbReference type="RefSeq" id="WP_119014155.1">
    <property type="nucleotide sequence ID" value="NZ_QXNC01000028.1"/>
</dbReference>
<accession>A0A4V6NQ91</accession>
<evidence type="ECO:0000256" key="5">
    <source>
        <dbReference type="ARBA" id="ARBA00029758"/>
    </source>
</evidence>
<feature type="site" description="Participates in a stacking interaction with the thymidine ring of dTDP-4-oxo-6-deoxyglucose" evidence="9">
    <location>
        <position position="141"/>
    </location>
</feature>
<comment type="caution">
    <text evidence="10">The sequence shown here is derived from an EMBL/GenBank/DDBJ whole genome shotgun (WGS) entry which is preliminary data.</text>
</comment>
<feature type="active site" description="Proton donor" evidence="8">
    <location>
        <position position="135"/>
    </location>
</feature>
<reference evidence="10 11" key="1">
    <citation type="submission" date="2019-03" db="EMBL/GenBank/DDBJ databases">
        <title>Genomic Encyclopedia of Type Strains, Phase IV (KMG-IV): sequencing the most valuable type-strain genomes for metagenomic binning, comparative biology and taxonomic classification.</title>
        <authorList>
            <person name="Goeker M."/>
        </authorList>
    </citation>
    <scope>NUCLEOTIDE SEQUENCE [LARGE SCALE GENOMIC DNA]</scope>
    <source>
        <strain evidence="10 11">DSM 1837</strain>
    </source>
</reference>
<dbReference type="Proteomes" id="UP000295182">
    <property type="component" value="Unassembled WGS sequence"/>
</dbReference>
<evidence type="ECO:0000256" key="8">
    <source>
        <dbReference type="PIRSR" id="PIRSR600888-1"/>
    </source>
</evidence>
<name>A0A4V6NQ91_9BURK</name>
<feature type="active site" description="Proton acceptor" evidence="8">
    <location>
        <position position="65"/>
    </location>
</feature>
<evidence type="ECO:0000256" key="7">
    <source>
        <dbReference type="ARBA" id="ARBA00033311"/>
    </source>
</evidence>
<dbReference type="PANTHER" id="PTHR21047:SF2">
    <property type="entry name" value="THYMIDINE DIPHOSPHO-4-KETO-RHAMNOSE 3,5-EPIMERASE"/>
    <property type="match status" value="1"/>
</dbReference>
<dbReference type="GO" id="GO:0000271">
    <property type="term" value="P:polysaccharide biosynthetic process"/>
    <property type="evidence" value="ECO:0007669"/>
    <property type="project" value="TreeGrafter"/>
</dbReference>
<dbReference type="GO" id="GO:0008830">
    <property type="term" value="F:dTDP-4-dehydrorhamnose 3,5-epimerase activity"/>
    <property type="evidence" value="ECO:0007669"/>
    <property type="project" value="UniProtKB-EC"/>
</dbReference>
<evidence type="ECO:0000256" key="1">
    <source>
        <dbReference type="ARBA" id="ARBA00001298"/>
    </source>
</evidence>
<dbReference type="InterPro" id="IPR011051">
    <property type="entry name" value="RmlC_Cupin_sf"/>
</dbReference>
<dbReference type="CDD" id="cd00438">
    <property type="entry name" value="cupin_RmlC"/>
    <property type="match status" value="1"/>
</dbReference>
<evidence type="ECO:0000256" key="9">
    <source>
        <dbReference type="PIRSR" id="PIRSR600888-3"/>
    </source>
</evidence>
<gene>
    <name evidence="10" type="ORF">EV674_1331</name>
</gene>
<protein>
    <recommendedName>
        <fullName evidence="4">dTDP-4-dehydrorhamnose 3,5-epimerase</fullName>
        <ecNumber evidence="3">5.1.3.13</ecNumber>
    </recommendedName>
    <alternativeName>
        <fullName evidence="6">Thymidine diphospho-4-keto-rhamnose 3,5-epimerase</fullName>
    </alternativeName>
    <alternativeName>
        <fullName evidence="5">dTDP-4-keto-6-deoxyglucose 3,5-epimerase</fullName>
    </alternativeName>
    <alternativeName>
        <fullName evidence="7">dTDP-6-deoxy-D-xylo-4-hexulose 3,5-epimerase</fullName>
    </alternativeName>
</protein>
<sequence>MSRFAVASTPLAGLVSIQRQPLGDERGFLARLFCAEELAAAGWHGPVAQINHTHTAQRGTVRGLHYQRPPAPEAKLVSCLRGAVWDVAVDLRADSPTFLQWHAQELSARNHTALLIPPGFAHGFQVLEDGAELLYLHSAPYTPACEGALNVHDPRLAIAWPLPVQGLSVRDAAHPWIDAPFEGIRL</sequence>
<evidence type="ECO:0000313" key="10">
    <source>
        <dbReference type="EMBL" id="TCP13531.1"/>
    </source>
</evidence>
<evidence type="ECO:0000256" key="6">
    <source>
        <dbReference type="ARBA" id="ARBA00031424"/>
    </source>
</evidence>
<dbReference type="GO" id="GO:0019305">
    <property type="term" value="P:dTDP-rhamnose biosynthetic process"/>
    <property type="evidence" value="ECO:0007669"/>
    <property type="project" value="TreeGrafter"/>
</dbReference>
<dbReference type="EMBL" id="SLXH01000033">
    <property type="protein sequence ID" value="TCP13531.1"/>
    <property type="molecule type" value="Genomic_DNA"/>
</dbReference>
<evidence type="ECO:0000256" key="3">
    <source>
        <dbReference type="ARBA" id="ARBA00012098"/>
    </source>
</evidence>
<dbReference type="PANTHER" id="PTHR21047">
    <property type="entry name" value="DTDP-6-DEOXY-D-GLUCOSE-3,5 EPIMERASE"/>
    <property type="match status" value="1"/>
</dbReference>
<dbReference type="Pfam" id="PF00908">
    <property type="entry name" value="dTDP_sugar_isom"/>
    <property type="match status" value="1"/>
</dbReference>
<dbReference type="EC" id="5.1.3.13" evidence="3"/>
<proteinExistence type="predicted"/>
<dbReference type="GO" id="GO:0005829">
    <property type="term" value="C:cytosol"/>
    <property type="evidence" value="ECO:0007669"/>
    <property type="project" value="TreeGrafter"/>
</dbReference>
<dbReference type="SUPFAM" id="SSF51182">
    <property type="entry name" value="RmlC-like cupins"/>
    <property type="match status" value="1"/>
</dbReference>
<organism evidence="10 11">
    <name type="scientific">Simplicispira metamorpha</name>
    <dbReference type="NCBI Taxonomy" id="80881"/>
    <lineage>
        <taxon>Bacteria</taxon>
        <taxon>Pseudomonadati</taxon>
        <taxon>Pseudomonadota</taxon>
        <taxon>Betaproteobacteria</taxon>
        <taxon>Burkholderiales</taxon>
        <taxon>Comamonadaceae</taxon>
        <taxon>Simplicispira</taxon>
    </lineage>
</organism>